<dbReference type="SUPFAM" id="SSF56112">
    <property type="entry name" value="Protein kinase-like (PK-like)"/>
    <property type="match status" value="1"/>
</dbReference>
<dbReference type="GO" id="GO:0016740">
    <property type="term" value="F:transferase activity"/>
    <property type="evidence" value="ECO:0007669"/>
    <property type="project" value="UniProtKB-KW"/>
</dbReference>
<dbReference type="EMBL" id="FXXQ01000011">
    <property type="protein sequence ID" value="SMX25002.1"/>
    <property type="molecule type" value="Genomic_DNA"/>
</dbReference>
<organism evidence="2 3">
    <name type="scientific">Boseongicola aestuarii</name>
    <dbReference type="NCBI Taxonomy" id="1470561"/>
    <lineage>
        <taxon>Bacteria</taxon>
        <taxon>Pseudomonadati</taxon>
        <taxon>Pseudomonadota</taxon>
        <taxon>Alphaproteobacteria</taxon>
        <taxon>Rhodobacterales</taxon>
        <taxon>Paracoccaceae</taxon>
        <taxon>Boseongicola</taxon>
    </lineage>
</organism>
<evidence type="ECO:0000313" key="3">
    <source>
        <dbReference type="Proteomes" id="UP000201838"/>
    </source>
</evidence>
<dbReference type="OrthoDB" id="9809275at2"/>
<accession>A0A238J451</accession>
<sequence length="323" mass="35320">MDSARVSFLANAGWANATPSPVAGDLSTRQYTRLSQSNATAILMTCDPATDTSLPAFLKMTRWLQDQSLSAPDILAVDTESGFALLEDFGTDKLTTLISKDPASQRRYYEVILDTLIAIRNAPAPKLPEPTVQDLCDATTLADEWYPNAKPAHLDAFRAGLEPVLAQLLQGPRTVSLRDFHADNIMWLADRHPLRQPGLLDYQDAFLISPAYDLMSLLTDARTDVAPQLQHDLISAYARRTGDDPADLGAAFAALGVQRNLRILGIFARAARREGKAHHVPALPRVYRYLNDCCRHATLAHLADDLAAGLPAPSPERLEGLTT</sequence>
<dbReference type="InterPro" id="IPR011009">
    <property type="entry name" value="Kinase-like_dom_sf"/>
</dbReference>
<dbReference type="Gene3D" id="3.90.1200.10">
    <property type="match status" value="1"/>
</dbReference>
<protein>
    <submittedName>
        <fullName evidence="2">Phosphotransferase enzyme family protein</fullName>
    </submittedName>
</protein>
<keyword evidence="2" id="KW-0808">Transferase</keyword>
<feature type="domain" description="Aminoglycoside phosphotransferase" evidence="1">
    <location>
        <begin position="20"/>
        <end position="241"/>
    </location>
</feature>
<evidence type="ECO:0000259" key="1">
    <source>
        <dbReference type="Pfam" id="PF01636"/>
    </source>
</evidence>
<evidence type="ECO:0000313" key="2">
    <source>
        <dbReference type="EMBL" id="SMX25002.1"/>
    </source>
</evidence>
<dbReference type="Proteomes" id="UP000201838">
    <property type="component" value="Unassembled WGS sequence"/>
</dbReference>
<proteinExistence type="predicted"/>
<dbReference type="RefSeq" id="WP_093975202.1">
    <property type="nucleotide sequence ID" value="NZ_FXXQ01000011.1"/>
</dbReference>
<reference evidence="2 3" key="1">
    <citation type="submission" date="2017-05" db="EMBL/GenBank/DDBJ databases">
        <authorList>
            <person name="Song R."/>
            <person name="Chenine A.L."/>
            <person name="Ruprecht R.M."/>
        </authorList>
    </citation>
    <scope>NUCLEOTIDE SEQUENCE [LARGE SCALE GENOMIC DNA]</scope>
    <source>
        <strain evidence="2 3">CECT 8489</strain>
    </source>
</reference>
<dbReference type="InterPro" id="IPR002575">
    <property type="entry name" value="Aminoglycoside_PTrfase"/>
</dbReference>
<dbReference type="AlphaFoldDB" id="A0A238J451"/>
<keyword evidence="3" id="KW-1185">Reference proteome</keyword>
<dbReference type="Pfam" id="PF01636">
    <property type="entry name" value="APH"/>
    <property type="match status" value="1"/>
</dbReference>
<gene>
    <name evidence="2" type="ORF">BOA8489_03135</name>
</gene>
<name>A0A238J451_9RHOB</name>
<dbReference type="Gene3D" id="3.30.200.20">
    <property type="entry name" value="Phosphorylase Kinase, domain 1"/>
    <property type="match status" value="1"/>
</dbReference>